<name>A0ABP0L1T3_9DINO</name>
<feature type="non-terminal residue" evidence="3">
    <location>
        <position position="1"/>
    </location>
</feature>
<evidence type="ECO:0000256" key="1">
    <source>
        <dbReference type="SAM" id="Coils"/>
    </source>
</evidence>
<feature type="coiled-coil region" evidence="1">
    <location>
        <begin position="58"/>
        <end position="165"/>
    </location>
</feature>
<proteinExistence type="predicted"/>
<dbReference type="EMBL" id="CAXAMM010013789">
    <property type="protein sequence ID" value="CAK9032212.1"/>
    <property type="molecule type" value="Genomic_DNA"/>
</dbReference>
<sequence length="186" mass="20868">ATWGGGEGGKRRGARMGGGAGDGEEKRAAGGAGGGVLELGHRVVDGDEEVLATSGMSVQALQAELLSQLRQLKRATTKYKEKTSQLNREQGRYESLMKSFEEQAMRSQELEREQAMWKNDVERKKEELRNLKLELERVQSQWRKARIAELRNEELKENNLHLERLLVISVSVPIALLAEKSLRSKL</sequence>
<reference evidence="3 4" key="1">
    <citation type="submission" date="2024-02" db="EMBL/GenBank/DDBJ databases">
        <authorList>
            <person name="Chen Y."/>
            <person name="Shah S."/>
            <person name="Dougan E. K."/>
            <person name="Thang M."/>
            <person name="Chan C."/>
        </authorList>
    </citation>
    <scope>NUCLEOTIDE SEQUENCE [LARGE SCALE GENOMIC DNA]</scope>
</reference>
<keyword evidence="4" id="KW-1185">Reference proteome</keyword>
<feature type="region of interest" description="Disordered" evidence="2">
    <location>
        <begin position="1"/>
        <end position="36"/>
    </location>
</feature>
<dbReference type="Proteomes" id="UP001642464">
    <property type="component" value="Unassembled WGS sequence"/>
</dbReference>
<organism evidence="3 4">
    <name type="scientific">Durusdinium trenchii</name>
    <dbReference type="NCBI Taxonomy" id="1381693"/>
    <lineage>
        <taxon>Eukaryota</taxon>
        <taxon>Sar</taxon>
        <taxon>Alveolata</taxon>
        <taxon>Dinophyceae</taxon>
        <taxon>Suessiales</taxon>
        <taxon>Symbiodiniaceae</taxon>
        <taxon>Durusdinium</taxon>
    </lineage>
</organism>
<evidence type="ECO:0000313" key="4">
    <source>
        <dbReference type="Proteomes" id="UP001642464"/>
    </source>
</evidence>
<keyword evidence="1" id="KW-0175">Coiled coil</keyword>
<accession>A0ABP0L1T3</accession>
<comment type="caution">
    <text evidence="3">The sequence shown here is derived from an EMBL/GenBank/DDBJ whole genome shotgun (WGS) entry which is preliminary data.</text>
</comment>
<evidence type="ECO:0000313" key="3">
    <source>
        <dbReference type="EMBL" id="CAK9032212.1"/>
    </source>
</evidence>
<evidence type="ECO:0000256" key="2">
    <source>
        <dbReference type="SAM" id="MobiDB-lite"/>
    </source>
</evidence>
<gene>
    <name evidence="3" type="ORF">SCF082_LOCUS19978</name>
</gene>
<protein>
    <submittedName>
        <fullName evidence="3">Uncharacterized protein</fullName>
    </submittedName>
</protein>